<reference evidence="5 8" key="2">
    <citation type="submission" date="2024-07" db="EMBL/GenBank/DDBJ databases">
        <authorList>
            <person name="Akdeniz Z."/>
        </authorList>
    </citation>
    <scope>NUCLEOTIDE SEQUENCE [LARGE SCALE GENOMIC DNA]</scope>
</reference>
<organism evidence="4">
    <name type="scientific">Hexamita inflata</name>
    <dbReference type="NCBI Taxonomy" id="28002"/>
    <lineage>
        <taxon>Eukaryota</taxon>
        <taxon>Metamonada</taxon>
        <taxon>Diplomonadida</taxon>
        <taxon>Hexamitidae</taxon>
        <taxon>Hexamitinae</taxon>
        <taxon>Hexamita</taxon>
    </lineage>
</organism>
<evidence type="ECO:0000256" key="2">
    <source>
        <dbReference type="ARBA" id="ARBA00023186"/>
    </source>
</evidence>
<dbReference type="GO" id="GO:0051087">
    <property type="term" value="F:protein-folding chaperone binding"/>
    <property type="evidence" value="ECO:0007669"/>
    <property type="project" value="TreeGrafter"/>
</dbReference>
<comment type="similarity">
    <text evidence="1">Belongs to the prefoldin subunit beta family.</text>
</comment>
<feature type="coiled-coil region" evidence="3">
    <location>
        <begin position="72"/>
        <end position="106"/>
    </location>
</feature>
<dbReference type="EMBL" id="CAXDID020000048">
    <property type="protein sequence ID" value="CAL6004178.1"/>
    <property type="molecule type" value="Genomic_DNA"/>
</dbReference>
<accession>A0AA86PNB2</accession>
<dbReference type="Proteomes" id="UP001642409">
    <property type="component" value="Unassembled WGS sequence"/>
</dbReference>
<feature type="coiled-coil region" evidence="3">
    <location>
        <begin position="1"/>
        <end position="28"/>
    </location>
</feature>
<protein>
    <submittedName>
        <fullName evidence="4">Prefoldin subunit 6</fullName>
    </submittedName>
    <submittedName>
        <fullName evidence="5">Prefoldin_subunit 6</fullName>
    </submittedName>
</protein>
<evidence type="ECO:0000313" key="4">
    <source>
        <dbReference type="EMBL" id="CAI9938147.1"/>
    </source>
</evidence>
<proteinExistence type="inferred from homology"/>
<dbReference type="AlphaFoldDB" id="A0AA86PNB2"/>
<evidence type="ECO:0000313" key="8">
    <source>
        <dbReference type="Proteomes" id="UP001642409"/>
    </source>
</evidence>
<dbReference type="GO" id="GO:0051131">
    <property type="term" value="P:chaperone-mediated protein complex assembly"/>
    <property type="evidence" value="ECO:0007669"/>
    <property type="project" value="TreeGrafter"/>
</dbReference>
<dbReference type="EMBL" id="CATOUU010000654">
    <property type="protein sequence ID" value="CAI9938147.1"/>
    <property type="molecule type" value="Genomic_DNA"/>
</dbReference>
<dbReference type="SUPFAM" id="SSF46579">
    <property type="entry name" value="Prefoldin"/>
    <property type="match status" value="1"/>
</dbReference>
<dbReference type="Pfam" id="PF01920">
    <property type="entry name" value="Prefoldin_2"/>
    <property type="match status" value="1"/>
</dbReference>
<dbReference type="PANTHER" id="PTHR21431:SF0">
    <property type="entry name" value="PREFOLDIN SUBUNIT 6"/>
    <property type="match status" value="1"/>
</dbReference>
<evidence type="ECO:0000256" key="3">
    <source>
        <dbReference type="SAM" id="Coils"/>
    </source>
</evidence>
<dbReference type="GO" id="GO:0016272">
    <property type="term" value="C:prefoldin complex"/>
    <property type="evidence" value="ECO:0007669"/>
    <property type="project" value="InterPro"/>
</dbReference>
<dbReference type="EMBL" id="CAXDID020000009">
    <property type="protein sequence ID" value="CAL5978682.1"/>
    <property type="molecule type" value="Genomic_DNA"/>
</dbReference>
<keyword evidence="8" id="KW-1185">Reference proteome</keyword>
<dbReference type="InterPro" id="IPR002777">
    <property type="entry name" value="PFD_beta-like"/>
</dbReference>
<dbReference type="InterPro" id="IPR009053">
    <property type="entry name" value="Prefoldin"/>
</dbReference>
<evidence type="ECO:0000313" key="5">
    <source>
        <dbReference type="EMBL" id="CAL5978682.1"/>
    </source>
</evidence>
<comment type="caution">
    <text evidence="4">The sequence shown here is derived from an EMBL/GenBank/DDBJ whole genome shotgun (WGS) entry which is preliminary data.</text>
</comment>
<gene>
    <name evidence="6" type="ORF">HINF_LOCUS11283</name>
    <name evidence="7" type="ORF">HINF_LOCUS18762</name>
    <name evidence="4" type="ORF">HINF_LOCUS25792</name>
    <name evidence="5" type="ORF">HINF_LOCUS4903</name>
</gene>
<evidence type="ECO:0000313" key="7">
    <source>
        <dbReference type="EMBL" id="CAL6004178.1"/>
    </source>
</evidence>
<dbReference type="EMBL" id="CAXDID020000025">
    <property type="protein sequence ID" value="CAL5990319.1"/>
    <property type="molecule type" value="Genomic_DNA"/>
</dbReference>
<reference evidence="4" key="1">
    <citation type="submission" date="2023-06" db="EMBL/GenBank/DDBJ databases">
        <authorList>
            <person name="Kurt Z."/>
        </authorList>
    </citation>
    <scope>NUCLEOTIDE SEQUENCE</scope>
</reference>
<evidence type="ECO:0000313" key="6">
    <source>
        <dbReference type="EMBL" id="CAL5990319.1"/>
    </source>
</evidence>
<dbReference type="GO" id="GO:0006457">
    <property type="term" value="P:protein folding"/>
    <property type="evidence" value="ECO:0007669"/>
    <property type="project" value="InterPro"/>
</dbReference>
<keyword evidence="2" id="KW-0143">Chaperone</keyword>
<dbReference type="PANTHER" id="PTHR21431">
    <property type="entry name" value="PREFOLDIN SUBUNIT 6"/>
    <property type="match status" value="1"/>
</dbReference>
<name>A0AA86PNB2_9EUKA</name>
<keyword evidence="3" id="KW-0175">Coiled coil</keyword>
<sequence length="109" mass="12900">MDNVQKKFEQLQQEYIQLQQSRAKLIDIRYENELVKKDLTTMNGDQKLFKINGPTLLPKSLEEVQQAVEDKLIFVNKQIEALDKQMSEKEKQIIDVNKQRLSLQQQPKK</sequence>
<dbReference type="GO" id="GO:0051082">
    <property type="term" value="F:unfolded protein binding"/>
    <property type="evidence" value="ECO:0007669"/>
    <property type="project" value="InterPro"/>
</dbReference>
<dbReference type="Gene3D" id="1.10.287.370">
    <property type="match status" value="1"/>
</dbReference>
<dbReference type="GO" id="GO:0005737">
    <property type="term" value="C:cytoplasm"/>
    <property type="evidence" value="ECO:0007669"/>
    <property type="project" value="TreeGrafter"/>
</dbReference>
<evidence type="ECO:0000256" key="1">
    <source>
        <dbReference type="ARBA" id="ARBA00008045"/>
    </source>
</evidence>